<name>A0A6S6UFP1_9GAMM</name>
<proteinExistence type="predicted"/>
<sequence length="110" mass="12722">MNNIFTSIPDNLPAELFETLASSETIKIERIVSRGHITPEGEWYDQEWHEWVVLLEGEARLDFADQDEELLVSQGDYVLIPAHQKHRVVFTSKNEDTIWLAVHFKGEITS</sequence>
<reference evidence="2" key="1">
    <citation type="submission" date="2020-01" db="EMBL/GenBank/DDBJ databases">
        <authorList>
            <person name="Meier V. D."/>
            <person name="Meier V D."/>
        </authorList>
    </citation>
    <scope>NUCLEOTIDE SEQUENCE</scope>
    <source>
        <strain evidence="2">HLG_WM_MAG_07</strain>
    </source>
</reference>
<dbReference type="CDD" id="cd06981">
    <property type="entry name" value="cupin_reut_a1446"/>
    <property type="match status" value="1"/>
</dbReference>
<evidence type="ECO:0000259" key="1">
    <source>
        <dbReference type="Pfam" id="PF07883"/>
    </source>
</evidence>
<dbReference type="AlphaFoldDB" id="A0A6S6UFP1"/>
<dbReference type="Gene3D" id="2.60.120.10">
    <property type="entry name" value="Jelly Rolls"/>
    <property type="match status" value="1"/>
</dbReference>
<accession>A0A6S6UFP1</accession>
<gene>
    <name evidence="2" type="ORF">HELGO_WM9345</name>
</gene>
<dbReference type="EMBL" id="CACVAY010000149">
    <property type="protein sequence ID" value="CAA6828514.1"/>
    <property type="molecule type" value="Genomic_DNA"/>
</dbReference>
<dbReference type="InterPro" id="IPR013096">
    <property type="entry name" value="Cupin_2"/>
</dbReference>
<organism evidence="2">
    <name type="scientific">uncultured Thiotrichaceae bacterium</name>
    <dbReference type="NCBI Taxonomy" id="298394"/>
    <lineage>
        <taxon>Bacteria</taxon>
        <taxon>Pseudomonadati</taxon>
        <taxon>Pseudomonadota</taxon>
        <taxon>Gammaproteobacteria</taxon>
        <taxon>Thiotrichales</taxon>
        <taxon>Thiotrichaceae</taxon>
        <taxon>environmental samples</taxon>
    </lineage>
</organism>
<protein>
    <recommendedName>
        <fullName evidence="1">Cupin type-2 domain-containing protein</fullName>
    </recommendedName>
</protein>
<dbReference type="InterPro" id="IPR011051">
    <property type="entry name" value="RmlC_Cupin_sf"/>
</dbReference>
<dbReference type="Pfam" id="PF07883">
    <property type="entry name" value="Cupin_2"/>
    <property type="match status" value="1"/>
</dbReference>
<evidence type="ECO:0000313" key="2">
    <source>
        <dbReference type="EMBL" id="CAA6828514.1"/>
    </source>
</evidence>
<dbReference type="InterPro" id="IPR014710">
    <property type="entry name" value="RmlC-like_jellyroll"/>
</dbReference>
<feature type="domain" description="Cupin type-2" evidence="1">
    <location>
        <begin position="41"/>
        <end position="102"/>
    </location>
</feature>
<dbReference type="SUPFAM" id="SSF51182">
    <property type="entry name" value="RmlC-like cupins"/>
    <property type="match status" value="1"/>
</dbReference>